<organism evidence="9 10">
    <name type="scientific">Tribonema minus</name>
    <dbReference type="NCBI Taxonomy" id="303371"/>
    <lineage>
        <taxon>Eukaryota</taxon>
        <taxon>Sar</taxon>
        <taxon>Stramenopiles</taxon>
        <taxon>Ochrophyta</taxon>
        <taxon>PX clade</taxon>
        <taxon>Xanthophyceae</taxon>
        <taxon>Tribonematales</taxon>
        <taxon>Tribonemataceae</taxon>
        <taxon>Tribonema</taxon>
    </lineage>
</organism>
<comment type="subcellular location">
    <subcellularLocation>
        <location evidence="1">Mitochondrion outer membrane</location>
        <topology evidence="1">Multi-pass membrane protein</topology>
    </subcellularLocation>
</comment>
<dbReference type="Gene3D" id="3.10.20.310">
    <property type="entry name" value="membrane protein fhac"/>
    <property type="match status" value="1"/>
</dbReference>
<evidence type="ECO:0000259" key="8">
    <source>
        <dbReference type="Pfam" id="PF01103"/>
    </source>
</evidence>
<dbReference type="OrthoDB" id="10367474at2759"/>
<evidence type="ECO:0000313" key="9">
    <source>
        <dbReference type="EMBL" id="KAG5181683.1"/>
    </source>
</evidence>
<sequence>MRSLLLSLSLFCLAAWLQHTAVLAFGVGGGASGRRTTPFIRPSAASRRGGSSGGGYFAGGGGGGNINHNRPRSWNGDGDGDGSEDGMPGASLGLGVAFASAFSWKEFSWPRMPWDKPLPPPVPQHQEEEETVPTVVVQDVVVNGTQVLPKEVLNTASVESGLLGAPFDQKRLAACIRIINGWYNSQGYVLSTVAEASVFPNGAVVLQVQEPIVSQKEPISLVFIQKVNATDPESAYEQVPNNKGKTRACTVSRALGLRKGKPLQIDLKRFNSLRASPLFDVVALSGAKKAPGEDEQSATVVLMVSERRSVVFEPGITKTLFNAQWAGEVAFEDRNVAGLNYVVGVEARRGVGASHTSYRVRLGNDRFGRLGAWSAALFREPTSDSQPDHHSGQTLGQGVSRDVSMLYRSLRHMGRQQDEDDKREKKGGEAVTAVTAVTAPPSPVASASTSAAVGIRVRIKAAHKGRGQVIVTHINLFMNLKYDPALLRPLSTTAGTPGVIPLHVTKTGSDVTATIGSGDSPASAATLSTAPDTPAADVNGATVPNAAAAVSGDGEAVLGREDKGGESGAAAAAAAVVVPEIGTRSGFSLQTLWPIGRWSGTVVASYEELTSGDPTKPAEELVSCATDLRRSTALTRVWRRQSSVPTSTATGDSPPSNELSLENPDSRVITMAVLSGAVSVKRGALVDGWWLTSPFSQVGLTLTQLVPLWRPSPDPTAAPPSYLATLALKQRMLHSSEDTPAHQTTALGGQHTLRGHSEGSLGRIGSALLGTAELRFPMPFAVLGGLPVEGCVFVDAAHFDNKNHAVLGTAAPFAHNEVAAAAGTGLAGGGKWGDPLPPPQVVIQGG</sequence>
<dbReference type="AlphaFoldDB" id="A0A835Z3Q2"/>
<feature type="chain" id="PRO_5032482057" description="Bacterial surface antigen (D15) domain-containing protein" evidence="7">
    <location>
        <begin position="25"/>
        <end position="846"/>
    </location>
</feature>
<evidence type="ECO:0000256" key="4">
    <source>
        <dbReference type="ARBA" id="ARBA00022692"/>
    </source>
</evidence>
<dbReference type="InterPro" id="IPR000184">
    <property type="entry name" value="Bac_surfAg_D15"/>
</dbReference>
<keyword evidence="7" id="KW-0732">Signal</keyword>
<proteinExistence type="inferred from homology"/>
<accession>A0A835Z3Q2</accession>
<feature type="region of interest" description="Disordered" evidence="6">
    <location>
        <begin position="639"/>
        <end position="663"/>
    </location>
</feature>
<feature type="domain" description="Bacterial surface antigen (D15)" evidence="8">
    <location>
        <begin position="733"/>
        <end position="827"/>
    </location>
</feature>
<dbReference type="EMBL" id="JAFCMP010000301">
    <property type="protein sequence ID" value="KAG5181683.1"/>
    <property type="molecule type" value="Genomic_DNA"/>
</dbReference>
<evidence type="ECO:0000256" key="5">
    <source>
        <dbReference type="ARBA" id="ARBA00023136"/>
    </source>
</evidence>
<evidence type="ECO:0000256" key="6">
    <source>
        <dbReference type="SAM" id="MobiDB-lite"/>
    </source>
</evidence>
<reference evidence="9" key="1">
    <citation type="submission" date="2021-02" db="EMBL/GenBank/DDBJ databases">
        <title>First Annotated Genome of the Yellow-green Alga Tribonema minus.</title>
        <authorList>
            <person name="Mahan K.M."/>
        </authorList>
    </citation>
    <scope>NUCLEOTIDE SEQUENCE</scope>
    <source>
        <strain evidence="9">UTEX B ZZ1240</strain>
    </source>
</reference>
<evidence type="ECO:0000256" key="3">
    <source>
        <dbReference type="ARBA" id="ARBA00022452"/>
    </source>
</evidence>
<evidence type="ECO:0000313" key="10">
    <source>
        <dbReference type="Proteomes" id="UP000664859"/>
    </source>
</evidence>
<dbReference type="Pfam" id="PF01103">
    <property type="entry name" value="Omp85"/>
    <property type="match status" value="1"/>
</dbReference>
<dbReference type="InterPro" id="IPR039910">
    <property type="entry name" value="D15-like"/>
</dbReference>
<evidence type="ECO:0000256" key="7">
    <source>
        <dbReference type="SAM" id="SignalP"/>
    </source>
</evidence>
<name>A0A835Z3Q2_9STRA</name>
<keyword evidence="4" id="KW-0812">Transmembrane</keyword>
<keyword evidence="3" id="KW-1134">Transmembrane beta strand</keyword>
<keyword evidence="10" id="KW-1185">Reference proteome</keyword>
<comment type="similarity">
    <text evidence="2">Belongs to the SAM50/omp85 family.</text>
</comment>
<dbReference type="Gene3D" id="2.40.160.50">
    <property type="entry name" value="membrane protein fhac: a member of the omp85/tpsb transporter family"/>
    <property type="match status" value="1"/>
</dbReference>
<comment type="caution">
    <text evidence="9">The sequence shown here is derived from an EMBL/GenBank/DDBJ whole genome shotgun (WGS) entry which is preliminary data.</text>
</comment>
<feature type="compositionally biased region" description="Low complexity" evidence="6">
    <location>
        <begin position="519"/>
        <end position="537"/>
    </location>
</feature>
<feature type="signal peptide" evidence="7">
    <location>
        <begin position="1"/>
        <end position="24"/>
    </location>
</feature>
<keyword evidence="5" id="KW-0472">Membrane</keyword>
<dbReference type="PANTHER" id="PTHR12815:SF18">
    <property type="entry name" value="SORTING AND ASSEMBLY MACHINERY COMPONENT 50 HOMOLOG"/>
    <property type="match status" value="1"/>
</dbReference>
<feature type="compositionally biased region" description="Polar residues" evidence="6">
    <location>
        <begin position="640"/>
        <end position="660"/>
    </location>
</feature>
<dbReference type="GO" id="GO:0005741">
    <property type="term" value="C:mitochondrial outer membrane"/>
    <property type="evidence" value="ECO:0007669"/>
    <property type="project" value="UniProtKB-SubCell"/>
</dbReference>
<evidence type="ECO:0000256" key="1">
    <source>
        <dbReference type="ARBA" id="ARBA00004374"/>
    </source>
</evidence>
<evidence type="ECO:0000256" key="2">
    <source>
        <dbReference type="ARBA" id="ARBA00010913"/>
    </source>
</evidence>
<dbReference type="Proteomes" id="UP000664859">
    <property type="component" value="Unassembled WGS sequence"/>
</dbReference>
<feature type="region of interest" description="Disordered" evidence="6">
    <location>
        <begin position="515"/>
        <end position="540"/>
    </location>
</feature>
<feature type="compositionally biased region" description="Gly residues" evidence="6">
    <location>
        <begin position="50"/>
        <end position="65"/>
    </location>
</feature>
<protein>
    <recommendedName>
        <fullName evidence="8">Bacterial surface antigen (D15) domain-containing protein</fullName>
    </recommendedName>
</protein>
<gene>
    <name evidence="9" type="ORF">JKP88DRAFT_263504</name>
</gene>
<feature type="region of interest" description="Disordered" evidence="6">
    <location>
        <begin position="38"/>
        <end position="87"/>
    </location>
</feature>
<dbReference type="PANTHER" id="PTHR12815">
    <property type="entry name" value="SORTING AND ASSEMBLY MACHINERY SAMM50 PROTEIN FAMILY MEMBER"/>
    <property type="match status" value="1"/>
</dbReference>